<reference evidence="1 2" key="1">
    <citation type="submission" date="2016-02" db="EMBL/GenBank/DDBJ databases">
        <title>Genome analysis of coral dinoflagellate symbionts highlights evolutionary adaptations to a symbiotic lifestyle.</title>
        <authorList>
            <person name="Aranda M."/>
            <person name="Li Y."/>
            <person name="Liew Y.J."/>
            <person name="Baumgarten S."/>
            <person name="Simakov O."/>
            <person name="Wilson M."/>
            <person name="Piel J."/>
            <person name="Ashoor H."/>
            <person name="Bougouffa S."/>
            <person name="Bajic V.B."/>
            <person name="Ryu T."/>
            <person name="Ravasi T."/>
            <person name="Bayer T."/>
            <person name="Micklem G."/>
            <person name="Kim H."/>
            <person name="Bhak J."/>
            <person name="Lajeunesse T.C."/>
            <person name="Voolstra C.R."/>
        </authorList>
    </citation>
    <scope>NUCLEOTIDE SEQUENCE [LARGE SCALE GENOMIC DNA]</scope>
    <source>
        <strain evidence="1 2">CCMP2467</strain>
    </source>
</reference>
<dbReference type="AlphaFoldDB" id="A0A1Q9DFE1"/>
<protein>
    <submittedName>
        <fullName evidence="1">Uncharacterized protein</fullName>
    </submittedName>
</protein>
<dbReference type="EMBL" id="LSRX01000565">
    <property type="protein sequence ID" value="OLP93891.1"/>
    <property type="molecule type" value="Genomic_DNA"/>
</dbReference>
<dbReference type="Proteomes" id="UP000186817">
    <property type="component" value="Unassembled WGS sequence"/>
</dbReference>
<evidence type="ECO:0000313" key="2">
    <source>
        <dbReference type="Proteomes" id="UP000186817"/>
    </source>
</evidence>
<evidence type="ECO:0000313" key="1">
    <source>
        <dbReference type="EMBL" id="OLP93891.1"/>
    </source>
</evidence>
<keyword evidence="2" id="KW-1185">Reference proteome</keyword>
<proteinExistence type="predicted"/>
<gene>
    <name evidence="1" type="ORF">AK812_SmicGene24165</name>
</gene>
<organism evidence="1 2">
    <name type="scientific">Symbiodinium microadriaticum</name>
    <name type="common">Dinoflagellate</name>
    <name type="synonym">Zooxanthella microadriatica</name>
    <dbReference type="NCBI Taxonomy" id="2951"/>
    <lineage>
        <taxon>Eukaryota</taxon>
        <taxon>Sar</taxon>
        <taxon>Alveolata</taxon>
        <taxon>Dinophyceae</taxon>
        <taxon>Suessiales</taxon>
        <taxon>Symbiodiniaceae</taxon>
        <taxon>Symbiodinium</taxon>
    </lineage>
</organism>
<accession>A0A1Q9DFE1</accession>
<name>A0A1Q9DFE1_SYMMI</name>
<sequence length="1117" mass="122493">MSGVAERKGILHGWLHALSNSMLVPRIACFLLSGAIGGSKTVWPSFVDGHCGRSPTAMPVSYSTQRCLSKSGSPVLMQSFGSQSPEQLVSDGVIVSVTPTDGAITGDAATAGAEGEDVVMCCSSDSADQSPPEACCEECPSTEEDCEDCSLRACCPELFPPSYVRHGVYFAGMRELTATEDGMRYDFLAQQLYLIRGVSIAGLDVPSNHPVESLAFSAVAHGQISWHQLERMVQQLPCDRNLRWPQEQSHQLAPRRFTCGAWNHGPHTGLTTTTRVFPWCTRVLAGVVSTWDSQLLFSTCTLSLNVAAAPHKDRFNHAQTVNLAMPCSSFRGGELFVEHSEGRSRLSQDGPSGHVLDLSLPVVFSPKALHATLPWSGTRLILISYHIGQSGSLCLSTDLVAALAASQSFLLALLLLSGHTSADPGRSSRMEGLKRAPLRSVKDVELVSLSVLMSAVFGNTPAARRARSRSVELRAPPCDQQVLDELEEQLQSYSGRLLNLGTLKEAFKTRHASTQWAATGCDIASAIALLRHRRAERFGDPALTCDTSPPMQTPQFTETVAQPATSTWAEEGPACSRPPLRSRLFYAHPEQGGDAKDNPKMAAFRSAGCQRLQSRHVVYFGTAPRHTKDVGKSDTGDGAAAYAYGTSELTGELNRELSPITGFFGLTNSLFVRFWDHEDMPGVIETDDSFEILASTLKSIYDQTCPSCGLSNRMLIFMPNQAAQRIGRQEPTSYASGETSLTLAHEALLMSFRHGPDDLNLYGGGSSLERSSLAPYAWNMVQGVFSLEPGSRRSIVVVCAAAGADQQSVWKIADLAALIFASKKDKSHVTKFREAEEMYEQIHRQLWPDCSIPEEHNFNIDAKKVHFRSSFLVTSGLVAAVLHLAKHGKRSPTLRKKAFDILRSVVEQLCALDGGLEINVMVLHHAGRFSWRRIVLEQEAHLEDLWGVPLGPTLQFAWNRDRNDENKPWISSLVQRPHLAEWLMFCMDLPARMCKMESQLAGLKRDLQPGVLSVISEIAFQLDAKIMQLSSRISDFKQIAKKTDKLARWACVGSASLWRQALDSVGLESYQVDPSEPRLVTAAKAVRMAWHTVFHLVPAEYLKDIPPTELRDLIDAA</sequence>
<comment type="caution">
    <text evidence="1">The sequence shown here is derived from an EMBL/GenBank/DDBJ whole genome shotgun (WGS) entry which is preliminary data.</text>
</comment>